<gene>
    <name evidence="3" type="ORF">ELQ90_03895</name>
</gene>
<evidence type="ECO:0000259" key="2">
    <source>
        <dbReference type="PROSITE" id="PS50043"/>
    </source>
</evidence>
<dbReference type="AlphaFoldDB" id="A0A3S3ZT30"/>
<dbReference type="Gene3D" id="1.10.10.10">
    <property type="entry name" value="Winged helix-like DNA-binding domain superfamily/Winged helix DNA-binding domain"/>
    <property type="match status" value="1"/>
</dbReference>
<dbReference type="SUPFAM" id="SSF46894">
    <property type="entry name" value="C-terminal effector domain of the bipartite response regulators"/>
    <property type="match status" value="1"/>
</dbReference>
<dbReference type="GO" id="GO:0006355">
    <property type="term" value="P:regulation of DNA-templated transcription"/>
    <property type="evidence" value="ECO:0007669"/>
    <property type="project" value="InterPro"/>
</dbReference>
<dbReference type="InterPro" id="IPR000792">
    <property type="entry name" value="Tscrpt_reg_LuxR_C"/>
</dbReference>
<reference evidence="3 4" key="1">
    <citation type="submission" date="2018-12" db="EMBL/GenBank/DDBJ databases">
        <authorList>
            <person name="Li F."/>
        </authorList>
    </citation>
    <scope>NUCLEOTIDE SEQUENCE [LARGE SCALE GENOMIC DNA]</scope>
    <source>
        <strain evidence="3 4">11W25H-1</strain>
    </source>
</reference>
<dbReference type="InterPro" id="IPR039420">
    <property type="entry name" value="WalR-like"/>
</dbReference>
<dbReference type="GO" id="GO:0003677">
    <property type="term" value="F:DNA binding"/>
    <property type="evidence" value="ECO:0007669"/>
    <property type="project" value="UniProtKB-KW"/>
</dbReference>
<dbReference type="InterPro" id="IPR036388">
    <property type="entry name" value="WH-like_DNA-bd_sf"/>
</dbReference>
<comment type="caution">
    <text evidence="3">The sequence shown here is derived from an EMBL/GenBank/DDBJ whole genome shotgun (WGS) entry which is preliminary data.</text>
</comment>
<feature type="domain" description="HTH luxR-type" evidence="2">
    <location>
        <begin position="807"/>
        <end position="872"/>
    </location>
</feature>
<dbReference type="EMBL" id="RZNB01000001">
    <property type="protein sequence ID" value="RWZ53076.1"/>
    <property type="molecule type" value="Genomic_DNA"/>
</dbReference>
<dbReference type="PROSITE" id="PS50043">
    <property type="entry name" value="HTH_LUXR_2"/>
    <property type="match status" value="1"/>
</dbReference>
<proteinExistence type="predicted"/>
<name>A0A3S3ZT30_9MICO</name>
<accession>A0A3S3ZT30</accession>
<dbReference type="RefSeq" id="WP_166408809.1">
    <property type="nucleotide sequence ID" value="NZ_RZNB01000001.1"/>
</dbReference>
<evidence type="ECO:0000313" key="3">
    <source>
        <dbReference type="EMBL" id="RWZ53076.1"/>
    </source>
</evidence>
<dbReference type="Proteomes" id="UP000288547">
    <property type="component" value="Unassembled WGS sequence"/>
</dbReference>
<evidence type="ECO:0000256" key="1">
    <source>
        <dbReference type="ARBA" id="ARBA00023125"/>
    </source>
</evidence>
<sequence length="874" mass="92845">MSHSGVFGVPRVAPDLVPRPALEQRLDDDAMITTIDAGAGFGKTTLLSSWASTHDGPGVWVDGSIGRGDRASFWNNVFAVVTQAAARTDSAVLREAVVPDGPLGGDADVSAAVAAFARSLTGPFVLIIDTAEAVDLDAIAEDLVAVVRFATASHLYVADRRRRFRPTLMASDVTESRLTSDDLRFSVEETARLVGYRSAARVAPENVHRLAGGVAGLATRIAASSVKDPAGGPEARELLQPWIAEVGSLVEEDLATAASGAPPPVRSGAVSAALMIAALATMRVAEAADLVGWSEEIVVTLLDAAADRGIGSWIDTFEGERFAFAPIVSLAARRELVHDMDAPARRSTAARFAQLFARRGDALSAFGLALDAEDFDLATAIGKRSFLVLTRDDTPGLLRRLKRIPLARLRRHPLLVLFIAILHMQSSRGHAAAMLHFRLAEQLARASEASSSADDRAVMIGVRSATTRMQGRFDKAVPTAREFLERFDRLSVDEQDRLSSLSRHFLWQVAHTLLFAGDIRGGVGAAQRMLAVPVPPDLGEDRGIHPALTLAAAAQAIEGSMLLSTETLAEAMTHPPRQSAFHHVWETTAVALAAIERGEFAAARALVDELDHDLANGEYWPIDLVVRLMDDVGDGRLDSAIERAETVLMANAPPRQATATRDVMFVLLGLLSLAGRPTRTAQKVLRNVSRPGPLLWLADAMVALHDGDALKAAGLTRNVLGDGSASPRTRAGALLVRAAALAAAGQEEAAARPANSAFALLDASGLTTPWLLLGARQRADVVRIVGDETIPAGLLDALDRMPVVFGAAGRIERLTPREQEVLAQLVAGATVAEVAKASGVSPNTVKTQRARVYRKLGVDNRADAARAAVEHDLL</sequence>
<dbReference type="PANTHER" id="PTHR43214">
    <property type="entry name" value="TWO-COMPONENT RESPONSE REGULATOR"/>
    <property type="match status" value="1"/>
</dbReference>
<dbReference type="PANTHER" id="PTHR43214:SF42">
    <property type="entry name" value="TRANSCRIPTIONAL REGULATORY PROTEIN DESR"/>
    <property type="match status" value="1"/>
</dbReference>
<evidence type="ECO:0000313" key="4">
    <source>
        <dbReference type="Proteomes" id="UP000288547"/>
    </source>
</evidence>
<organism evidence="3 4">
    <name type="scientific">Labedella phragmitis</name>
    <dbReference type="NCBI Taxonomy" id="2498849"/>
    <lineage>
        <taxon>Bacteria</taxon>
        <taxon>Bacillati</taxon>
        <taxon>Actinomycetota</taxon>
        <taxon>Actinomycetes</taxon>
        <taxon>Micrococcales</taxon>
        <taxon>Microbacteriaceae</taxon>
        <taxon>Labedella</taxon>
    </lineage>
</organism>
<keyword evidence="1" id="KW-0238">DNA-binding</keyword>
<dbReference type="Pfam" id="PF00196">
    <property type="entry name" value="GerE"/>
    <property type="match status" value="1"/>
</dbReference>
<protein>
    <submittedName>
        <fullName evidence="3">LuxR family transcriptional regulator</fullName>
    </submittedName>
</protein>
<dbReference type="CDD" id="cd06170">
    <property type="entry name" value="LuxR_C_like"/>
    <property type="match status" value="1"/>
</dbReference>
<dbReference type="SMART" id="SM00421">
    <property type="entry name" value="HTH_LUXR"/>
    <property type="match status" value="1"/>
</dbReference>
<keyword evidence="4" id="KW-1185">Reference proteome</keyword>
<dbReference type="PRINTS" id="PR00038">
    <property type="entry name" value="HTHLUXR"/>
</dbReference>
<dbReference type="InterPro" id="IPR016032">
    <property type="entry name" value="Sig_transdc_resp-reg_C-effctor"/>
</dbReference>